<comment type="caution">
    <text evidence="3">The sequence shown here is derived from an EMBL/GenBank/DDBJ whole genome shotgun (WGS) entry which is preliminary data.</text>
</comment>
<keyword evidence="4" id="KW-1185">Reference proteome</keyword>
<evidence type="ECO:0000256" key="2">
    <source>
        <dbReference type="SAM" id="SignalP"/>
    </source>
</evidence>
<dbReference type="EMBL" id="WOCE01000003">
    <property type="protein sequence ID" value="KAE9617784.1"/>
    <property type="molecule type" value="Genomic_DNA"/>
</dbReference>
<accession>A0A6A4QXV9</accession>
<evidence type="ECO:0000313" key="4">
    <source>
        <dbReference type="Proteomes" id="UP000447434"/>
    </source>
</evidence>
<name>A0A6A4QXV9_LUPAL</name>
<feature type="region of interest" description="Disordered" evidence="1">
    <location>
        <begin position="40"/>
        <end position="63"/>
    </location>
</feature>
<organism evidence="3 4">
    <name type="scientific">Lupinus albus</name>
    <name type="common">White lupine</name>
    <name type="synonym">Lupinus termis</name>
    <dbReference type="NCBI Taxonomy" id="3870"/>
    <lineage>
        <taxon>Eukaryota</taxon>
        <taxon>Viridiplantae</taxon>
        <taxon>Streptophyta</taxon>
        <taxon>Embryophyta</taxon>
        <taxon>Tracheophyta</taxon>
        <taxon>Spermatophyta</taxon>
        <taxon>Magnoliopsida</taxon>
        <taxon>eudicotyledons</taxon>
        <taxon>Gunneridae</taxon>
        <taxon>Pentapetalae</taxon>
        <taxon>rosids</taxon>
        <taxon>fabids</taxon>
        <taxon>Fabales</taxon>
        <taxon>Fabaceae</taxon>
        <taxon>Papilionoideae</taxon>
        <taxon>50 kb inversion clade</taxon>
        <taxon>genistoids sensu lato</taxon>
        <taxon>core genistoids</taxon>
        <taxon>Genisteae</taxon>
        <taxon>Lupinus</taxon>
    </lineage>
</organism>
<sequence length="63" mass="7148">MEERVCSGLLLRFVLLFQIMGFEIPESILHSPRLFFSSGSFGSSEGESRRRDSCVSPWVHRGS</sequence>
<gene>
    <name evidence="3" type="ORF">Lalb_Chr03g0039111</name>
</gene>
<feature type="signal peptide" evidence="2">
    <location>
        <begin position="1"/>
        <end position="21"/>
    </location>
</feature>
<reference evidence="4" key="1">
    <citation type="journal article" date="2020" name="Nat. Commun.">
        <title>Genome sequence of the cluster root forming white lupin.</title>
        <authorList>
            <person name="Hufnagel B."/>
            <person name="Marques A."/>
            <person name="Soriano A."/>
            <person name="Marques L."/>
            <person name="Divol F."/>
            <person name="Doumas P."/>
            <person name="Sallet E."/>
            <person name="Mancinotti D."/>
            <person name="Carrere S."/>
            <person name="Marande W."/>
            <person name="Arribat S."/>
            <person name="Keller J."/>
            <person name="Huneau C."/>
            <person name="Blein T."/>
            <person name="Aime D."/>
            <person name="Laguerre M."/>
            <person name="Taylor J."/>
            <person name="Schubert V."/>
            <person name="Nelson M."/>
            <person name="Geu-Flores F."/>
            <person name="Crespi M."/>
            <person name="Gallardo-Guerrero K."/>
            <person name="Delaux P.-M."/>
            <person name="Salse J."/>
            <person name="Berges H."/>
            <person name="Guyot R."/>
            <person name="Gouzy J."/>
            <person name="Peret B."/>
        </authorList>
    </citation>
    <scope>NUCLEOTIDE SEQUENCE [LARGE SCALE GENOMIC DNA]</scope>
    <source>
        <strain evidence="4">cv. Amiga</strain>
    </source>
</reference>
<proteinExistence type="predicted"/>
<evidence type="ECO:0000256" key="1">
    <source>
        <dbReference type="SAM" id="MobiDB-lite"/>
    </source>
</evidence>
<dbReference type="AlphaFoldDB" id="A0A6A4QXV9"/>
<dbReference type="Proteomes" id="UP000447434">
    <property type="component" value="Chromosome 3"/>
</dbReference>
<feature type="chain" id="PRO_5025431784" evidence="2">
    <location>
        <begin position="22"/>
        <end position="63"/>
    </location>
</feature>
<keyword evidence="2" id="KW-0732">Signal</keyword>
<protein>
    <submittedName>
        <fullName evidence="3">Uncharacterized protein</fullName>
    </submittedName>
</protein>
<evidence type="ECO:0000313" key="3">
    <source>
        <dbReference type="EMBL" id="KAE9617784.1"/>
    </source>
</evidence>